<reference evidence="1 2" key="1">
    <citation type="submission" date="2018-09" db="EMBL/GenBank/DDBJ databases">
        <title>The draft genome of Acinetobacter sp. strains.</title>
        <authorList>
            <person name="Qin J."/>
            <person name="Feng Y."/>
            <person name="Zong Z."/>
        </authorList>
    </citation>
    <scope>NUCLEOTIDE SEQUENCE [LARGE SCALE GENOMIC DNA]</scope>
    <source>
        <strain evidence="1 2">WCHAc060005</strain>
    </source>
</reference>
<gene>
    <name evidence="1" type="ORF">D9K81_14245</name>
</gene>
<dbReference type="Proteomes" id="UP000280271">
    <property type="component" value="Unassembled WGS sequence"/>
</dbReference>
<accession>A0ABX9TST0</accession>
<dbReference type="EMBL" id="RCHC01000018">
    <property type="protein sequence ID" value="RLL19153.1"/>
    <property type="molecule type" value="Genomic_DNA"/>
</dbReference>
<proteinExistence type="predicted"/>
<organism evidence="1 2">
    <name type="scientific">Acinetobacter chengduensis</name>
    <dbReference type="NCBI Taxonomy" id="2420890"/>
    <lineage>
        <taxon>Bacteria</taxon>
        <taxon>Pseudomonadati</taxon>
        <taxon>Pseudomonadota</taxon>
        <taxon>Gammaproteobacteria</taxon>
        <taxon>Moraxellales</taxon>
        <taxon>Moraxellaceae</taxon>
        <taxon>Acinetobacter</taxon>
    </lineage>
</organism>
<evidence type="ECO:0000313" key="1">
    <source>
        <dbReference type="EMBL" id="RLL19153.1"/>
    </source>
</evidence>
<protein>
    <recommendedName>
        <fullName evidence="3">DUF2946 domain-containing protein</fullName>
    </recommendedName>
</protein>
<name>A0ABX9TST0_9GAMM</name>
<sequence>MAFVISWSSAVSAKQIPMQYLMSIDKIALNTHKVDPKTNPANVDAELVQPVADHGSVHQISQAQQHLTEHVASSMSMSDCHQQSSQSSHTGATKAMPLTHCDLSNTTLKHKDDCQVCEQWHCQMMLVAVELVPNEWLKPLSVTFKSSLISPYAAQHLQGYWQEILRPPKA</sequence>
<comment type="caution">
    <text evidence="1">The sequence shown here is derived from an EMBL/GenBank/DDBJ whole genome shotgun (WGS) entry which is preliminary data.</text>
</comment>
<evidence type="ECO:0008006" key="3">
    <source>
        <dbReference type="Google" id="ProtNLM"/>
    </source>
</evidence>
<evidence type="ECO:0000313" key="2">
    <source>
        <dbReference type="Proteomes" id="UP000280271"/>
    </source>
</evidence>
<keyword evidence="2" id="KW-1185">Reference proteome</keyword>